<evidence type="ECO:0000256" key="2">
    <source>
        <dbReference type="ARBA" id="ARBA00022475"/>
    </source>
</evidence>
<comment type="subcellular location">
    <subcellularLocation>
        <location evidence="1">Cell membrane</location>
        <topology evidence="1">Multi-pass membrane protein</topology>
    </subcellularLocation>
</comment>
<comment type="caution">
    <text evidence="8">The sequence shown here is derived from an EMBL/GenBank/DDBJ whole genome shotgun (WGS) entry which is preliminary data.</text>
</comment>
<feature type="domain" description="Cardiolipin synthase N-terminal" evidence="7">
    <location>
        <begin position="32"/>
        <end position="78"/>
    </location>
</feature>
<protein>
    <recommendedName>
        <fullName evidence="7">Cardiolipin synthase N-terminal domain-containing protein</fullName>
    </recommendedName>
</protein>
<sequence length="105" mass="11953">MEIILGLFGMLFFLLMFILPFLMMAVSALLFALWVWMLIDVVQRKDDDFPEPGPNTKMTWILVVILAGLIGAPIYYFVVKKKMDKLHTLAQDTGTKPQADSKQTT</sequence>
<evidence type="ECO:0000259" key="7">
    <source>
        <dbReference type="Pfam" id="PF13396"/>
    </source>
</evidence>
<gene>
    <name evidence="8" type="ORF">LCGC14_1034840</name>
</gene>
<keyword evidence="5 6" id="KW-0472">Membrane</keyword>
<proteinExistence type="predicted"/>
<keyword evidence="4 6" id="KW-1133">Transmembrane helix</keyword>
<name>A0A0F9QZL1_9ZZZZ</name>
<evidence type="ECO:0000256" key="6">
    <source>
        <dbReference type="SAM" id="Phobius"/>
    </source>
</evidence>
<dbReference type="Pfam" id="PF13396">
    <property type="entry name" value="PLDc_N"/>
    <property type="match status" value="1"/>
</dbReference>
<evidence type="ECO:0000256" key="1">
    <source>
        <dbReference type="ARBA" id="ARBA00004651"/>
    </source>
</evidence>
<feature type="transmembrane region" description="Helical" evidence="6">
    <location>
        <begin position="59"/>
        <end position="78"/>
    </location>
</feature>
<evidence type="ECO:0000256" key="3">
    <source>
        <dbReference type="ARBA" id="ARBA00022692"/>
    </source>
</evidence>
<keyword evidence="3 6" id="KW-0812">Transmembrane</keyword>
<dbReference type="EMBL" id="LAZR01004229">
    <property type="protein sequence ID" value="KKN10618.1"/>
    <property type="molecule type" value="Genomic_DNA"/>
</dbReference>
<evidence type="ECO:0000256" key="4">
    <source>
        <dbReference type="ARBA" id="ARBA00022989"/>
    </source>
</evidence>
<dbReference type="GO" id="GO:0005886">
    <property type="term" value="C:plasma membrane"/>
    <property type="evidence" value="ECO:0007669"/>
    <property type="project" value="UniProtKB-SubCell"/>
</dbReference>
<dbReference type="AlphaFoldDB" id="A0A0F9QZL1"/>
<accession>A0A0F9QZL1</accession>
<evidence type="ECO:0000256" key="5">
    <source>
        <dbReference type="ARBA" id="ARBA00023136"/>
    </source>
</evidence>
<organism evidence="8">
    <name type="scientific">marine sediment metagenome</name>
    <dbReference type="NCBI Taxonomy" id="412755"/>
    <lineage>
        <taxon>unclassified sequences</taxon>
        <taxon>metagenomes</taxon>
        <taxon>ecological metagenomes</taxon>
    </lineage>
</organism>
<evidence type="ECO:0000313" key="8">
    <source>
        <dbReference type="EMBL" id="KKN10618.1"/>
    </source>
</evidence>
<feature type="transmembrane region" description="Helical" evidence="6">
    <location>
        <begin position="12"/>
        <end position="39"/>
    </location>
</feature>
<keyword evidence="2" id="KW-1003">Cell membrane</keyword>
<reference evidence="8" key="1">
    <citation type="journal article" date="2015" name="Nature">
        <title>Complex archaea that bridge the gap between prokaryotes and eukaryotes.</title>
        <authorList>
            <person name="Spang A."/>
            <person name="Saw J.H."/>
            <person name="Jorgensen S.L."/>
            <person name="Zaremba-Niedzwiedzka K."/>
            <person name="Martijn J."/>
            <person name="Lind A.E."/>
            <person name="van Eijk R."/>
            <person name="Schleper C."/>
            <person name="Guy L."/>
            <person name="Ettema T.J."/>
        </authorList>
    </citation>
    <scope>NUCLEOTIDE SEQUENCE</scope>
</reference>
<dbReference type="InterPro" id="IPR027379">
    <property type="entry name" value="CLS_N"/>
</dbReference>